<feature type="compositionally biased region" description="Acidic residues" evidence="1">
    <location>
        <begin position="387"/>
        <end position="397"/>
    </location>
</feature>
<feature type="compositionally biased region" description="Low complexity" evidence="1">
    <location>
        <begin position="398"/>
        <end position="407"/>
    </location>
</feature>
<feature type="compositionally biased region" description="Basic and acidic residues" evidence="1">
    <location>
        <begin position="812"/>
        <end position="825"/>
    </location>
</feature>
<feature type="compositionally biased region" description="Polar residues" evidence="1">
    <location>
        <begin position="673"/>
        <end position="682"/>
    </location>
</feature>
<dbReference type="GeneID" id="89952270"/>
<feature type="compositionally biased region" description="Polar residues" evidence="1">
    <location>
        <begin position="624"/>
        <end position="636"/>
    </location>
</feature>
<protein>
    <submittedName>
        <fullName evidence="3">Uncharacterized protein</fullName>
    </submittedName>
</protein>
<feature type="region of interest" description="Disordered" evidence="1">
    <location>
        <begin position="608"/>
        <end position="636"/>
    </location>
</feature>
<evidence type="ECO:0000313" key="3">
    <source>
        <dbReference type="EMBL" id="KAK4520449.1"/>
    </source>
</evidence>
<dbReference type="Proteomes" id="UP001304243">
    <property type="component" value="Unassembled WGS sequence"/>
</dbReference>
<feature type="compositionally biased region" description="Low complexity" evidence="1">
    <location>
        <begin position="662"/>
        <end position="672"/>
    </location>
</feature>
<feature type="compositionally biased region" description="Polar residues" evidence="1">
    <location>
        <begin position="785"/>
        <end position="810"/>
    </location>
</feature>
<dbReference type="AlphaFoldDB" id="A0AAN7DQ54"/>
<sequence>MAGFPSWAIALVLITVITMASSAVYVIFKKRVGKKRTTVGTQEGSILEKNIGSYQSSSAYPVKPLVQQFNHDASTSTFKNNSNATIPLPSALSPPYTYTSHLDEKGSLPPPVSSVPVKDDNASSVWTDGIKINLPMPPPSSSFFADKMELDSIEANDIYNAYLTQQQEYVSIDLDDPKPFLSSAAATLQQKTATIRSTLRQSMRRKSTSNKSGSIAPLNQLFDTMSNNTSASSIRSPTKSSAESTRMSRQSSSTSSRFPRSLTGHSTPSLPTSGLPPPSPRPDSPLEYFNRNSSKKSSVRHEPPEDAETHSNKIMIDTIPPESYFSLPMSPSTPSPLGLRAAKASTTPVQSLPKTSAAMDTDYSMVHEINTYDIDQEDEDSHHSNQEEEEPEEEEEPTTTNTGTPLEAASAARKVIRSASRKSRTRSMIITDEAAQVMFSSFANDQIPSTPTSSSVSKYATLRGANKKNPYDIALDIKSWTSIQSKTTETSPDSPNPKRTLMSSNISGSATVSGKRAIKLQQSSISHQGGSSDNLLAGRKDTTTPSDKSRTTSFAASPKSLKSLFSRPSQDSIVQKDQQVYENSDSIVIPSSARTSLSIVITDIHHLESSTQQESAPGSPITMEPTSPYSSNNNTLRKMGNNVDTIIRMLQSSWSGNNLKESGSNHSLSSSSAGDRTSSYMGSVGSSYKPVASPLGSVNPRLQNQHLVSLSLKASTSQAARSRPSMPIGFMNEDGSLEGGGEPAPTASFSSSTVRTMIPAEEVEGDQSRLKMQEKKSTVSGLLGSRQQNKLHQPSRLGNNRKQVQQTGKTPAQKEREKYLKSLKA</sequence>
<feature type="compositionally biased region" description="Low complexity" evidence="1">
    <location>
        <begin position="521"/>
        <end position="532"/>
    </location>
</feature>
<feature type="compositionally biased region" description="Basic and acidic residues" evidence="1">
    <location>
        <begin position="299"/>
        <end position="311"/>
    </location>
</feature>
<evidence type="ECO:0000256" key="2">
    <source>
        <dbReference type="SAM" id="Phobius"/>
    </source>
</evidence>
<feature type="compositionally biased region" description="Polar residues" evidence="1">
    <location>
        <begin position="484"/>
        <end position="493"/>
    </location>
</feature>
<feature type="region of interest" description="Disordered" evidence="1">
    <location>
        <begin position="713"/>
        <end position="825"/>
    </location>
</feature>
<keyword evidence="2" id="KW-0812">Transmembrane</keyword>
<feature type="compositionally biased region" description="Basic and acidic residues" evidence="1">
    <location>
        <begin position="766"/>
        <end position="777"/>
    </location>
</feature>
<proteinExistence type="predicted"/>
<dbReference type="EMBL" id="JASEJX010000011">
    <property type="protein sequence ID" value="KAK4520449.1"/>
    <property type="molecule type" value="Genomic_DNA"/>
</dbReference>
<dbReference type="RefSeq" id="XP_064687115.1">
    <property type="nucleotide sequence ID" value="XM_064827831.1"/>
</dbReference>
<keyword evidence="2" id="KW-1133">Transmembrane helix</keyword>
<feature type="compositionally biased region" description="Basic and acidic residues" evidence="1">
    <location>
        <begin position="538"/>
        <end position="550"/>
    </location>
</feature>
<feature type="compositionally biased region" description="Polar residues" evidence="1">
    <location>
        <begin position="221"/>
        <end position="239"/>
    </location>
</feature>
<feature type="transmembrane region" description="Helical" evidence="2">
    <location>
        <begin position="6"/>
        <end position="28"/>
    </location>
</feature>
<name>A0AAN7DQ54_9FUNG</name>
<feature type="compositionally biased region" description="Basic residues" evidence="1">
    <location>
        <begin position="414"/>
        <end position="424"/>
    </location>
</feature>
<feature type="compositionally biased region" description="Low complexity" evidence="1">
    <location>
        <begin position="326"/>
        <end position="339"/>
    </location>
</feature>
<accession>A0AAN7DQ54</accession>
<evidence type="ECO:0000256" key="1">
    <source>
        <dbReference type="SAM" id="MobiDB-lite"/>
    </source>
</evidence>
<comment type="caution">
    <text evidence="3">The sequence shown here is derived from an EMBL/GenBank/DDBJ whole genome shotgun (WGS) entry which is preliminary data.</text>
</comment>
<feature type="compositionally biased region" description="Polar residues" evidence="1">
    <location>
        <begin position="501"/>
        <end position="512"/>
    </location>
</feature>
<feature type="compositionally biased region" description="Pro residues" evidence="1">
    <location>
        <begin position="274"/>
        <end position="283"/>
    </location>
</feature>
<keyword evidence="4" id="KW-1185">Reference proteome</keyword>
<feature type="region of interest" description="Disordered" evidence="1">
    <location>
        <begin position="657"/>
        <end position="682"/>
    </location>
</feature>
<reference evidence="3 4" key="1">
    <citation type="submission" date="2022-11" db="EMBL/GenBank/DDBJ databases">
        <title>Mucor velutinosus strain NIH1002 WGS.</title>
        <authorList>
            <person name="Subramanian P."/>
            <person name="Mullikin J.C."/>
            <person name="Segre J.A."/>
            <person name="Zelazny A.M."/>
        </authorList>
    </citation>
    <scope>NUCLEOTIDE SEQUENCE [LARGE SCALE GENOMIC DNA]</scope>
    <source>
        <strain evidence="3 4">NIH1002</strain>
    </source>
</reference>
<feature type="compositionally biased region" description="Polar residues" evidence="1">
    <location>
        <begin position="344"/>
        <end position="354"/>
    </location>
</feature>
<feature type="region of interest" description="Disordered" evidence="1">
    <location>
        <begin position="196"/>
        <end position="356"/>
    </location>
</feature>
<feature type="compositionally biased region" description="Low complexity" evidence="1">
    <location>
        <begin position="240"/>
        <end position="273"/>
    </location>
</feature>
<feature type="region of interest" description="Disordered" evidence="1">
    <location>
        <begin position="377"/>
        <end position="424"/>
    </location>
</feature>
<feature type="region of interest" description="Disordered" evidence="1">
    <location>
        <begin position="484"/>
        <end position="572"/>
    </location>
</feature>
<keyword evidence="2" id="KW-0472">Membrane</keyword>
<gene>
    <name evidence="3" type="ORF">ATC70_008584</name>
</gene>
<evidence type="ECO:0000313" key="4">
    <source>
        <dbReference type="Proteomes" id="UP001304243"/>
    </source>
</evidence>
<organism evidence="3 4">
    <name type="scientific">Mucor velutinosus</name>
    <dbReference type="NCBI Taxonomy" id="708070"/>
    <lineage>
        <taxon>Eukaryota</taxon>
        <taxon>Fungi</taxon>
        <taxon>Fungi incertae sedis</taxon>
        <taxon>Mucoromycota</taxon>
        <taxon>Mucoromycotina</taxon>
        <taxon>Mucoromycetes</taxon>
        <taxon>Mucorales</taxon>
        <taxon>Mucorineae</taxon>
        <taxon>Mucoraceae</taxon>
        <taxon>Mucor</taxon>
    </lineage>
</organism>